<organism evidence="1 2">
    <name type="scientific">Phyllobacterium pellucidum</name>
    <dbReference type="NCBI Taxonomy" id="2740464"/>
    <lineage>
        <taxon>Bacteria</taxon>
        <taxon>Pseudomonadati</taxon>
        <taxon>Pseudomonadota</taxon>
        <taxon>Alphaproteobacteria</taxon>
        <taxon>Hyphomicrobiales</taxon>
        <taxon>Phyllobacteriaceae</taxon>
        <taxon>Phyllobacterium</taxon>
    </lineage>
</organism>
<reference evidence="1 2" key="1">
    <citation type="submission" date="2020-05" db="EMBL/GenBank/DDBJ databases">
        <authorList>
            <person name="Kim M.K."/>
        </authorList>
    </citation>
    <scope>NUCLEOTIDE SEQUENCE [LARGE SCALE GENOMIC DNA]</scope>
    <source>
        <strain evidence="1 2">BT25</strain>
    </source>
</reference>
<proteinExistence type="predicted"/>
<dbReference type="AlphaFoldDB" id="A0A849VMI5"/>
<protein>
    <submittedName>
        <fullName evidence="1">Uncharacterized protein</fullName>
    </submittedName>
</protein>
<name>A0A849VMI5_9HYPH</name>
<evidence type="ECO:0000313" key="1">
    <source>
        <dbReference type="EMBL" id="NTS31355.1"/>
    </source>
</evidence>
<accession>A0A849VMI5</accession>
<keyword evidence="2" id="KW-1185">Reference proteome</keyword>
<dbReference type="EMBL" id="JABUMX010000002">
    <property type="protein sequence ID" value="NTS31355.1"/>
    <property type="molecule type" value="Genomic_DNA"/>
</dbReference>
<sequence length="112" mass="12027">MLLLMGSQDAGKVAAAEVARELADQTAAELRAQVLARHRAEWNPVRALLYRGIHERNVDVVRLAKIAGETLQLVQVGETRSWGLNEAARGADAAGVIVVIDRDDEADATGDV</sequence>
<gene>
    <name evidence="1" type="ORF">HQ945_08820</name>
</gene>
<dbReference type="Proteomes" id="UP000550508">
    <property type="component" value="Unassembled WGS sequence"/>
</dbReference>
<comment type="caution">
    <text evidence="1">The sequence shown here is derived from an EMBL/GenBank/DDBJ whole genome shotgun (WGS) entry which is preliminary data.</text>
</comment>
<dbReference type="RefSeq" id="WP_174207983.1">
    <property type="nucleotide sequence ID" value="NZ_JABUMX010000002.1"/>
</dbReference>
<evidence type="ECO:0000313" key="2">
    <source>
        <dbReference type="Proteomes" id="UP000550508"/>
    </source>
</evidence>